<feature type="transmembrane region" description="Helical" evidence="2">
    <location>
        <begin position="239"/>
        <end position="261"/>
    </location>
</feature>
<feature type="transmembrane region" description="Helical" evidence="2">
    <location>
        <begin position="282"/>
        <end position="305"/>
    </location>
</feature>
<protein>
    <submittedName>
        <fullName evidence="3">Uncharacterized protein</fullName>
    </submittedName>
</protein>
<dbReference type="InterPro" id="IPR052413">
    <property type="entry name" value="SUR7_domain"/>
</dbReference>
<evidence type="ECO:0000313" key="3">
    <source>
        <dbReference type="EMBL" id="CAK7903787.1"/>
    </source>
</evidence>
<sequence>MKNLIDPILSSPGRNLQIIRYVTSIVAMILIICTLVGPSMSSNKFYFSKISCGHLDLSNGIYNSLRNAVSASSVDQGNSDYPVDLSLTNSEITIFSEYAQAQVANTPQYIVESLWQWCSGDYDVVTTKTKSGGTRTKDENFEVTCHRNKTNAFDYRSQLEFVGLEVIVAYAYQGVESNGDSTYERSTTRRRKLYKLVPSALIFAACSQFVTVIFALILYGNKGVQHELNQLKAFLVHFLAVFSVASFCSVVIAVAIMTYLVHDVQKEIQQQMVDFGISVSYGSIWFSLIWCGFAMSFLAMLSWAFPLWCANPVLKDDNDEDSMVLGRQMTQRSIRRSKKGTMSSRTVATATSTSRRDGEVRGPLLDDMEGTIPFNTESHDLTSDENVEYNERQLNRLPGEEEFGDDDDDLYHTDPTAIRNSVTGEHELRKLGESISRKSSVRHLNRKISSKNNSLSRTKRLPTPLESDVLFDDVYPTVGRSDSAPSQHYREETYDGYNNILNVGRTGSGGGGSNPKAVTQKKLYGKDLFNSEGGYQNNSNPFAAQSDLLNAFQRNKRESTGEESFLNDDEMEFLDFNNYINRVN</sequence>
<dbReference type="PANTHER" id="PTHR28019:SF6">
    <property type="entry name" value="PROTEIN ECM7"/>
    <property type="match status" value="1"/>
</dbReference>
<keyword evidence="2" id="KW-0472">Membrane</keyword>
<dbReference type="InterPro" id="IPR009571">
    <property type="entry name" value="SUR7/Rim9-like_fungi"/>
</dbReference>
<dbReference type="PANTHER" id="PTHR28019">
    <property type="entry name" value="CELL MEMBRANE PROTEIN YLR413W-RELATED"/>
    <property type="match status" value="1"/>
</dbReference>
<keyword evidence="2" id="KW-1133">Transmembrane helix</keyword>
<feature type="transmembrane region" description="Helical" evidence="2">
    <location>
        <begin position="18"/>
        <end position="37"/>
    </location>
</feature>
<evidence type="ECO:0000313" key="4">
    <source>
        <dbReference type="Proteomes" id="UP001497600"/>
    </source>
</evidence>
<gene>
    <name evidence="3" type="ORF">CAAN4_D06304</name>
</gene>
<evidence type="ECO:0000256" key="2">
    <source>
        <dbReference type="SAM" id="Phobius"/>
    </source>
</evidence>
<proteinExistence type="predicted"/>
<feature type="region of interest" description="Disordered" evidence="1">
    <location>
        <begin position="335"/>
        <end position="379"/>
    </location>
</feature>
<dbReference type="Pfam" id="PF06687">
    <property type="entry name" value="SUR7"/>
    <property type="match status" value="1"/>
</dbReference>
<dbReference type="Proteomes" id="UP001497600">
    <property type="component" value="Chromosome D"/>
</dbReference>
<feature type="transmembrane region" description="Helical" evidence="2">
    <location>
        <begin position="196"/>
        <end position="219"/>
    </location>
</feature>
<accession>A0ABP0EAP3</accession>
<evidence type="ECO:0000256" key="1">
    <source>
        <dbReference type="SAM" id="MobiDB-lite"/>
    </source>
</evidence>
<organism evidence="3 4">
    <name type="scientific">[Candida] anglica</name>
    <dbReference type="NCBI Taxonomy" id="148631"/>
    <lineage>
        <taxon>Eukaryota</taxon>
        <taxon>Fungi</taxon>
        <taxon>Dikarya</taxon>
        <taxon>Ascomycota</taxon>
        <taxon>Saccharomycotina</taxon>
        <taxon>Pichiomycetes</taxon>
        <taxon>Debaryomycetaceae</taxon>
        <taxon>Kurtzmaniella</taxon>
    </lineage>
</organism>
<reference evidence="3 4" key="1">
    <citation type="submission" date="2024-01" db="EMBL/GenBank/DDBJ databases">
        <authorList>
            <consortium name="Genoscope - CEA"/>
            <person name="William W."/>
        </authorList>
    </citation>
    <scope>NUCLEOTIDE SEQUENCE [LARGE SCALE GENOMIC DNA]</scope>
    <source>
        <strain evidence="3 4">29B2s-10</strain>
    </source>
</reference>
<keyword evidence="4" id="KW-1185">Reference proteome</keyword>
<dbReference type="EMBL" id="OZ004256">
    <property type="protein sequence ID" value="CAK7903787.1"/>
    <property type="molecule type" value="Genomic_DNA"/>
</dbReference>
<feature type="compositionally biased region" description="Low complexity" evidence="1">
    <location>
        <begin position="343"/>
        <end position="353"/>
    </location>
</feature>
<name>A0ABP0EAP3_9ASCO</name>
<keyword evidence="2" id="KW-0812">Transmembrane</keyword>